<organism evidence="1 2">
    <name type="scientific">Sphingomonas immobilis</name>
    <dbReference type="NCBI Taxonomy" id="3063997"/>
    <lineage>
        <taxon>Bacteria</taxon>
        <taxon>Pseudomonadati</taxon>
        <taxon>Pseudomonadota</taxon>
        <taxon>Alphaproteobacteria</taxon>
        <taxon>Sphingomonadales</taxon>
        <taxon>Sphingomonadaceae</taxon>
        <taxon>Sphingomonas</taxon>
    </lineage>
</organism>
<proteinExistence type="predicted"/>
<comment type="caution">
    <text evidence="1">The sequence shown here is derived from an EMBL/GenBank/DDBJ whole genome shotgun (WGS) entry which is preliminary data.</text>
</comment>
<evidence type="ECO:0000313" key="1">
    <source>
        <dbReference type="EMBL" id="MDO7841884.1"/>
    </source>
</evidence>
<name>A0ABT8ZWF5_9SPHN</name>
<dbReference type="Gene3D" id="2.40.180.10">
    <property type="entry name" value="Catalase core domain"/>
    <property type="match status" value="1"/>
</dbReference>
<gene>
    <name evidence="1" type="ORF">Q5H94_06070</name>
</gene>
<dbReference type="RefSeq" id="WP_304560342.1">
    <property type="nucleotide sequence ID" value="NZ_JAUQSZ010000003.1"/>
</dbReference>
<dbReference type="PANTHER" id="PTHR36195:SF4">
    <property type="entry name" value="DOMAIN PROTEIN, PUTATIVE (AFU_ORTHOLOGUE AFUA_5G01990)-RELATED"/>
    <property type="match status" value="1"/>
</dbReference>
<dbReference type="Proteomes" id="UP001176468">
    <property type="component" value="Unassembled WGS sequence"/>
</dbReference>
<reference evidence="1" key="1">
    <citation type="submission" date="2023-07" db="EMBL/GenBank/DDBJ databases">
        <authorList>
            <person name="Kim M.K."/>
        </authorList>
    </citation>
    <scope>NUCLEOTIDE SEQUENCE</scope>
    <source>
        <strain evidence="1">CA1-15</strain>
    </source>
</reference>
<dbReference type="EMBL" id="JAUQSZ010000003">
    <property type="protein sequence ID" value="MDO7841884.1"/>
    <property type="molecule type" value="Genomic_DNA"/>
</dbReference>
<dbReference type="SUPFAM" id="SSF56634">
    <property type="entry name" value="Heme-dependent catalase-like"/>
    <property type="match status" value="1"/>
</dbReference>
<accession>A0ABT8ZWF5</accession>
<dbReference type="PANTHER" id="PTHR36195">
    <property type="entry name" value="DOMAIN PROTEIN, PUTATIVE (AFU_ORTHOLOGUE AFUA_5G01990)-RELATED-RELATED"/>
    <property type="match status" value="1"/>
</dbReference>
<sequence length="364" mass="39394">MTVAPPVRYNPSYEQPQSDEAQTIDGFKDSFRSIMETTRKDYGHAVRGVHAKGHGIVTGTFTVLPGLPPELAQGLFASPGSYEAILRFSTSPGDILDDGVSSPRGVALKVLGVSGERLPESDDGDQDFVMVNGPVFGASTPAAFLKNLKLLAATTDKAEGLKKAWSATLRVLEGALEAVGGSSVLISSLGGAPETHPLGETYFSQTAYRYGDLIAKFSLAPVSPGLTERTGDKVDVAGRPDALREDVREVIVEQGGTWELRVQFCRDLEKMPVEDPTVLWDEKLSPFVTVATVEAAPQISWENGHSQRREDALSFSPWHGLAAHQPLGAINRVRREAYEFSANYRAEANGCPMHQVKQLEDLDD</sequence>
<dbReference type="CDD" id="cd08152">
    <property type="entry name" value="y4iL_like"/>
    <property type="match status" value="1"/>
</dbReference>
<protein>
    <submittedName>
        <fullName evidence="1">Catalase family protein</fullName>
    </submittedName>
</protein>
<dbReference type="InterPro" id="IPR020835">
    <property type="entry name" value="Catalase_sf"/>
</dbReference>
<evidence type="ECO:0000313" key="2">
    <source>
        <dbReference type="Proteomes" id="UP001176468"/>
    </source>
</evidence>
<keyword evidence="2" id="KW-1185">Reference proteome</keyword>